<dbReference type="GO" id="GO:0003677">
    <property type="term" value="F:DNA binding"/>
    <property type="evidence" value="ECO:0007669"/>
    <property type="project" value="InterPro"/>
</dbReference>
<comment type="caution">
    <text evidence="1">The sequence shown here is derived from an EMBL/GenBank/DDBJ whole genome shotgun (WGS) entry which is preliminary data.</text>
</comment>
<dbReference type="Gene3D" id="1.10.260.40">
    <property type="entry name" value="lambda repressor-like DNA-binding domains"/>
    <property type="match status" value="1"/>
</dbReference>
<evidence type="ECO:0000313" key="1">
    <source>
        <dbReference type="EMBL" id="TKW65205.1"/>
    </source>
</evidence>
<dbReference type="InterPro" id="IPR010982">
    <property type="entry name" value="Lambda_DNA-bd_dom_sf"/>
</dbReference>
<sequence>MAMTFAQQELLSRKAELNSQILKTIESMRAHGVSLATIAEGAGVSRRVLLSLRNHRLTDVSYDTMYMIAVSMGMAINIQLPRVIRA</sequence>
<dbReference type="AlphaFoldDB" id="A0A533I371"/>
<name>A0A533I371_PARDE</name>
<dbReference type="SUPFAM" id="SSF47413">
    <property type="entry name" value="lambda repressor-like DNA-binding domains"/>
    <property type="match status" value="1"/>
</dbReference>
<reference evidence="1 2" key="1">
    <citation type="journal article" date="2017" name="Nat. Commun.">
        <title>In situ click chemistry generation of cyclooxygenase-2 inhibitors.</title>
        <authorList>
            <person name="Bhardwaj A."/>
            <person name="Kaur J."/>
            <person name="Wuest M."/>
            <person name="Wuest F."/>
        </authorList>
    </citation>
    <scope>NUCLEOTIDE SEQUENCE [LARGE SCALE GENOMIC DNA]</scope>
    <source>
        <strain evidence="1">S2_012_000_R3_94</strain>
    </source>
</reference>
<protein>
    <submittedName>
        <fullName evidence="1">Uncharacterized protein</fullName>
    </submittedName>
</protein>
<organism evidence="1 2">
    <name type="scientific">Paracoccus denitrificans</name>
    <dbReference type="NCBI Taxonomy" id="266"/>
    <lineage>
        <taxon>Bacteria</taxon>
        <taxon>Pseudomonadati</taxon>
        <taxon>Pseudomonadota</taxon>
        <taxon>Alphaproteobacteria</taxon>
        <taxon>Rhodobacterales</taxon>
        <taxon>Paracoccaceae</taxon>
        <taxon>Paracoccus</taxon>
    </lineage>
</organism>
<gene>
    <name evidence="1" type="ORF">DI616_15875</name>
</gene>
<proteinExistence type="predicted"/>
<accession>A0A533I371</accession>
<dbReference type="Proteomes" id="UP000315344">
    <property type="component" value="Unassembled WGS sequence"/>
</dbReference>
<dbReference type="EMBL" id="VAFL01000015">
    <property type="protein sequence ID" value="TKW65205.1"/>
    <property type="molecule type" value="Genomic_DNA"/>
</dbReference>
<evidence type="ECO:0000313" key="2">
    <source>
        <dbReference type="Proteomes" id="UP000315344"/>
    </source>
</evidence>